<dbReference type="PANTHER" id="PTHR22847:SF637">
    <property type="entry name" value="WD REPEAT DOMAIN 5B"/>
    <property type="match status" value="1"/>
</dbReference>
<dbReference type="EMBL" id="FCNY02000010">
    <property type="protein sequence ID" value="SAL51110.1"/>
    <property type="molecule type" value="Genomic_DNA"/>
</dbReference>
<dbReference type="Pfam" id="PF13676">
    <property type="entry name" value="TIR_2"/>
    <property type="match status" value="1"/>
</dbReference>
<organism evidence="7 8">
    <name type="scientific">Caballeronia cordobensis</name>
    <name type="common">Burkholderia cordobensis</name>
    <dbReference type="NCBI Taxonomy" id="1353886"/>
    <lineage>
        <taxon>Bacteria</taxon>
        <taxon>Pseudomonadati</taxon>
        <taxon>Pseudomonadota</taxon>
        <taxon>Betaproteobacteria</taxon>
        <taxon>Burkholderiales</taxon>
        <taxon>Burkholderiaceae</taxon>
        <taxon>Caballeronia</taxon>
    </lineage>
</organism>
<feature type="domain" description="TIR" evidence="6">
    <location>
        <begin position="5"/>
        <end position="137"/>
    </location>
</feature>
<evidence type="ECO:0000313" key="8">
    <source>
        <dbReference type="Proteomes" id="UP000054740"/>
    </source>
</evidence>
<dbReference type="Gene3D" id="3.40.50.300">
    <property type="entry name" value="P-loop containing nucleotide triphosphate hydrolases"/>
    <property type="match status" value="1"/>
</dbReference>
<dbReference type="InterPro" id="IPR015943">
    <property type="entry name" value="WD40/YVTN_repeat-like_dom_sf"/>
</dbReference>
<dbReference type="InterPro" id="IPR020472">
    <property type="entry name" value="WD40_PAC1"/>
</dbReference>
<keyword evidence="4" id="KW-0175">Coiled coil</keyword>
<feature type="repeat" description="WD" evidence="3">
    <location>
        <begin position="1296"/>
        <end position="1337"/>
    </location>
</feature>
<dbReference type="CDD" id="cd22249">
    <property type="entry name" value="UDM1_RNF168_RNF169-like"/>
    <property type="match status" value="1"/>
</dbReference>
<feature type="repeat" description="WD" evidence="3">
    <location>
        <begin position="919"/>
        <end position="960"/>
    </location>
</feature>
<dbReference type="InterPro" id="IPR036322">
    <property type="entry name" value="WD40_repeat_dom_sf"/>
</dbReference>
<evidence type="ECO:0000256" key="2">
    <source>
        <dbReference type="ARBA" id="ARBA00022737"/>
    </source>
</evidence>
<feature type="region of interest" description="Disordered" evidence="5">
    <location>
        <begin position="1161"/>
        <end position="1184"/>
    </location>
</feature>
<sequence>MSDTFEFDVFLSYHWRDHAQVEALARRLYEAGVRPFLDRWYLVPGTNWLSALENTLAHCKSVAVCLGAEMGPWQQREQYSALERQVAEERRGASFPVIPVLLPGADAPLGFLKQNTWVDFRPSVDDPVRFRALIHAIQDLPPGPEVESVVQQALSQVCPYRGLLYFREQDAAFYYGREAAIDQLAAMIAHHPLVAVVGASGSGKSSVVRAGLLPRLRAGRSPVWEIATLMPTDRPLHALSTALLPLLEPEMSEVTRLGEITRLADRLGNKSIALRDVISRILEKQPGTGRLMLVVDQWEELFTLTTDEGARQRFIDEVLEATLRAQLSVVLTVRGDFFGRAITGQRALSDRLQGGQVNLGPMIQDELRQAMEKPAAKAGLRFQPGLVQRVLDDAGDEPGNLPLMEFVLQGLWERRQGGMLLHDAYDAIGQLQGAVAQKADEIVSSLSLVEQQAVRRIFLQLAQPGEGDEYTRRRVTLAAIGSASLPIAKRLADERLLVTSPGKERSEATVEVSHEALIHSWGQLKDWLDEDREFLLWRKRFSEMLAAWRSGKQEGRLLRDAFLSEAQRWLSERAESLNDEEREYIGESVALRDREFEAERARQKRELEQAKELAEQAKKLAEVQQKRADEQVAARAEREKQLKQIAEEQARVRKEQARTGRAQRRVQAMMGVIAVILVLTGGWIIRQTREVGGQSSLLLAVAAEAAADGNVFDQALRLAVLAARSSWLHPSHPAAGPSLSRAADTSTLRILINRHTDRVYSAGFNPDGKRVVTASEDGTARIWDAETGKPLSTPMTHGNAVLSASFSPDGKRVVTVSYRTTRVWDADTGKPLGAPMTHGYAVLSASFSPDGKRVVTASLDMTARVWDADTGEPLGAPMTHGSGVISANFSPDGTRVVTASTDNTARVWDADTGKPLGAPMTHGNRVVSASFSPDGRRVVTASLDMTAGVWDADTGKPLRAPMAHGDGVSSASFSPDGKRVVTASWDMTARVWDADTGKPLGAPMTHDARVSFASFSPDGKRVITASWDMTARVWDADTGRPLGAPMTHGAVVLSASFSPDGKRVVTASADKTARVWDADIGESLGAPMTHGGVVTSANFSPDGKRVVTASDDFTAVVWDTDGKPLGAPMAHDDRVISASFSPDGKRVVTASGDKTARVWDADTGKPVGAPMTHDGPVRSASFSPDGKRVVTASWDETARVWDADTGKPLGAAMTHGNGVSSARFSPDGKRVVTASADKTARVWDADTGKPLGALMMHGARIISASFSDDGKRVLTVSWDKTARVWDADTGRPLGAPMTHGAVVLSAGFSPDGKRVVTASEDKTARVWDVETGKPIGEPMTHGAAVYSASFSPDGKRVVTASEDKTARVWDADTGKPLGKPMTHGDAVTSASFSPDGKRVVTASHDETARVWDAYWPSISRATNLIDEVCQRKLHGEARKLTEADVRAARILSADRIGEDVCVDAS</sequence>
<feature type="repeat" description="WD" evidence="3">
    <location>
        <begin position="961"/>
        <end position="1002"/>
    </location>
</feature>
<feature type="repeat" description="WD" evidence="3">
    <location>
        <begin position="1087"/>
        <end position="1119"/>
    </location>
</feature>
<feature type="repeat" description="WD" evidence="3">
    <location>
        <begin position="1380"/>
        <end position="1412"/>
    </location>
</feature>
<dbReference type="RefSeq" id="WP_143281672.1">
    <property type="nucleotide sequence ID" value="NZ_FCNY02000010.1"/>
</dbReference>
<dbReference type="PROSITE" id="PS50104">
    <property type="entry name" value="TIR"/>
    <property type="match status" value="1"/>
</dbReference>
<keyword evidence="1 3" id="KW-0853">WD repeat</keyword>
<dbReference type="SUPFAM" id="SSF50978">
    <property type="entry name" value="WD40 repeat-like"/>
    <property type="match status" value="2"/>
</dbReference>
<dbReference type="InterPro" id="IPR001680">
    <property type="entry name" value="WD40_rpt"/>
</dbReference>
<evidence type="ECO:0000256" key="1">
    <source>
        <dbReference type="ARBA" id="ARBA00022574"/>
    </source>
</evidence>
<reference evidence="8" key="1">
    <citation type="submission" date="2016-01" db="EMBL/GenBank/DDBJ databases">
        <authorList>
            <person name="Peeters C."/>
        </authorList>
    </citation>
    <scope>NUCLEOTIDE SEQUENCE [LARGE SCALE GENOMIC DNA]</scope>
</reference>
<dbReference type="Pfam" id="PF20703">
    <property type="entry name" value="nSTAND1"/>
    <property type="match status" value="1"/>
</dbReference>
<dbReference type="SUPFAM" id="SSF52200">
    <property type="entry name" value="Toll/Interleukin receptor TIR domain"/>
    <property type="match status" value="1"/>
</dbReference>
<gene>
    <name evidence="7" type="ORF">AWB70_04155</name>
</gene>
<dbReference type="Gene3D" id="2.130.10.10">
    <property type="entry name" value="YVTN repeat-like/Quinoprotein amine dehydrogenase"/>
    <property type="match status" value="5"/>
</dbReference>
<dbReference type="InterPro" id="IPR035897">
    <property type="entry name" value="Toll_tir_struct_dom_sf"/>
</dbReference>
<feature type="repeat" description="WD" evidence="3">
    <location>
        <begin position="1212"/>
        <end position="1253"/>
    </location>
</feature>
<feature type="repeat" description="WD" evidence="3">
    <location>
        <begin position="1170"/>
        <end position="1211"/>
    </location>
</feature>
<name>A0A158I513_CABCO</name>
<accession>A0A158I513</accession>
<dbReference type="CDD" id="cd00200">
    <property type="entry name" value="WD40"/>
    <property type="match status" value="2"/>
</dbReference>
<dbReference type="Pfam" id="PF00400">
    <property type="entry name" value="WD40"/>
    <property type="match status" value="16"/>
</dbReference>
<dbReference type="SUPFAM" id="SSF52540">
    <property type="entry name" value="P-loop containing nucleoside triphosphate hydrolases"/>
    <property type="match status" value="1"/>
</dbReference>
<evidence type="ECO:0000256" key="4">
    <source>
        <dbReference type="SAM" id="Coils"/>
    </source>
</evidence>
<dbReference type="InterPro" id="IPR000157">
    <property type="entry name" value="TIR_dom"/>
</dbReference>
<dbReference type="InterPro" id="IPR049052">
    <property type="entry name" value="nSTAND1"/>
</dbReference>
<feature type="repeat" description="WD" evidence="3">
    <location>
        <begin position="1254"/>
        <end position="1295"/>
    </location>
</feature>
<dbReference type="InterPro" id="IPR019775">
    <property type="entry name" value="WD40_repeat_CS"/>
</dbReference>
<protein>
    <submittedName>
        <fullName evidence="7">WD domain-containing protein</fullName>
    </submittedName>
</protein>
<dbReference type="Proteomes" id="UP000054740">
    <property type="component" value="Unassembled WGS sequence"/>
</dbReference>
<feature type="region of interest" description="Disordered" evidence="5">
    <location>
        <begin position="1371"/>
        <end position="1393"/>
    </location>
</feature>
<evidence type="ECO:0000313" key="7">
    <source>
        <dbReference type="EMBL" id="SAL51110.1"/>
    </source>
</evidence>
<dbReference type="PROSITE" id="PS00678">
    <property type="entry name" value="WD_REPEATS_1"/>
    <property type="match status" value="12"/>
</dbReference>
<dbReference type="PANTHER" id="PTHR22847">
    <property type="entry name" value="WD40 REPEAT PROTEIN"/>
    <property type="match status" value="1"/>
</dbReference>
<dbReference type="SMART" id="SM00320">
    <property type="entry name" value="WD40"/>
    <property type="match status" value="16"/>
</dbReference>
<dbReference type="Gene3D" id="3.40.50.10140">
    <property type="entry name" value="Toll/interleukin-1 receptor homology (TIR) domain"/>
    <property type="match status" value="1"/>
</dbReference>
<keyword evidence="8" id="KW-1185">Reference proteome</keyword>
<dbReference type="GO" id="GO:0007165">
    <property type="term" value="P:signal transduction"/>
    <property type="evidence" value="ECO:0007669"/>
    <property type="project" value="InterPro"/>
</dbReference>
<dbReference type="InterPro" id="IPR027417">
    <property type="entry name" value="P-loop_NTPase"/>
</dbReference>
<dbReference type="PRINTS" id="PR00320">
    <property type="entry name" value="GPROTEINBRPT"/>
</dbReference>
<evidence type="ECO:0000259" key="6">
    <source>
        <dbReference type="PROSITE" id="PS50104"/>
    </source>
</evidence>
<dbReference type="PROSITE" id="PS50082">
    <property type="entry name" value="WD_REPEATS_2"/>
    <property type="match status" value="15"/>
</dbReference>
<feature type="repeat" description="WD" evidence="3">
    <location>
        <begin position="1045"/>
        <end position="1086"/>
    </location>
</feature>
<proteinExistence type="predicted"/>
<feature type="repeat" description="WD" evidence="3">
    <location>
        <begin position="1003"/>
        <end position="1044"/>
    </location>
</feature>
<feature type="repeat" description="WD" evidence="3">
    <location>
        <begin position="877"/>
        <end position="918"/>
    </location>
</feature>
<feature type="repeat" description="WD" evidence="3">
    <location>
        <begin position="1128"/>
        <end position="1169"/>
    </location>
</feature>
<evidence type="ECO:0000256" key="5">
    <source>
        <dbReference type="SAM" id="MobiDB-lite"/>
    </source>
</evidence>
<feature type="repeat" description="WD" evidence="3">
    <location>
        <begin position="835"/>
        <end position="876"/>
    </location>
</feature>
<feature type="repeat" description="WD" evidence="3">
    <location>
        <begin position="752"/>
        <end position="793"/>
    </location>
</feature>
<dbReference type="PROSITE" id="PS50294">
    <property type="entry name" value="WD_REPEATS_REGION"/>
    <property type="match status" value="15"/>
</dbReference>
<feature type="coiled-coil region" evidence="4">
    <location>
        <begin position="593"/>
        <end position="658"/>
    </location>
</feature>
<feature type="repeat" description="WD" evidence="3">
    <location>
        <begin position="1338"/>
        <end position="1379"/>
    </location>
</feature>
<keyword evidence="2" id="KW-0677">Repeat</keyword>
<evidence type="ECO:0000256" key="3">
    <source>
        <dbReference type="PROSITE-ProRule" id="PRU00221"/>
    </source>
</evidence>